<dbReference type="InterPro" id="IPR036457">
    <property type="entry name" value="PPM-type-like_dom_sf"/>
</dbReference>
<dbReference type="Proteomes" id="UP001218895">
    <property type="component" value="Chromosome"/>
</dbReference>
<evidence type="ECO:0000259" key="1">
    <source>
        <dbReference type="Pfam" id="PF13672"/>
    </source>
</evidence>
<dbReference type="RefSeq" id="WP_278100353.1">
    <property type="nucleotide sequence ID" value="NZ_CP091092.1"/>
</dbReference>
<dbReference type="SUPFAM" id="SSF81606">
    <property type="entry name" value="PP2C-like"/>
    <property type="match status" value="1"/>
</dbReference>
<evidence type="ECO:0000313" key="2">
    <source>
        <dbReference type="EMBL" id="WFN37513.1"/>
    </source>
</evidence>
<name>A0AAF0JUA0_9EURY</name>
<dbReference type="EMBL" id="CP091092">
    <property type="protein sequence ID" value="WFN37513.1"/>
    <property type="molecule type" value="Genomic_DNA"/>
</dbReference>
<proteinExistence type="predicted"/>
<dbReference type="KEGG" id="manq:L1994_03760"/>
<evidence type="ECO:0000313" key="3">
    <source>
        <dbReference type="Proteomes" id="UP001218895"/>
    </source>
</evidence>
<dbReference type="Gene3D" id="3.60.40.10">
    <property type="entry name" value="PPM-type phosphatase domain"/>
    <property type="match status" value="1"/>
</dbReference>
<dbReference type="AlphaFoldDB" id="A0AAF0JUA0"/>
<sequence length="309" mass="34146">MSKPEIKKDSKNLRDLDNLKISKNINSKIISESSKYPKNQKIIEKNRIFIFGAKATGSSHIKRNIVCQDAFKYLKFGDDSAVIAVSDGLGSAVHSDTGASIAVNAAAETARRHFSVKYSDNSTSADITKNCQIIKECFESAVSEIKEYSAEREIPINELACTLIVVFIYKNSVNAGQIGDGGVVGRFKNGDVEIIMEPAESEYINEVTPITSENWSLNLRINENISGADSVAVFTDGCQRAILVKEDAKYIPFIPFFKPLFSYSHSTEDESKSCLDVESLLLSEKLNEVSDDDKTLVISAIKKNTTREF</sequence>
<feature type="domain" description="PPM-type phosphatase" evidence="1">
    <location>
        <begin position="56"/>
        <end position="268"/>
    </location>
</feature>
<accession>A0AAF0JUA0</accession>
<protein>
    <submittedName>
        <fullName evidence="2">Protein phosphatase 2C domain-containing protein</fullName>
    </submittedName>
</protein>
<organism evidence="2 3">
    <name type="scientific">Methanomicrobium antiquum</name>
    <dbReference type="NCBI Taxonomy" id="487686"/>
    <lineage>
        <taxon>Archaea</taxon>
        <taxon>Methanobacteriati</taxon>
        <taxon>Methanobacteriota</taxon>
        <taxon>Stenosarchaea group</taxon>
        <taxon>Methanomicrobia</taxon>
        <taxon>Methanomicrobiales</taxon>
        <taxon>Methanomicrobiaceae</taxon>
        <taxon>Methanomicrobium</taxon>
    </lineage>
</organism>
<keyword evidence="3" id="KW-1185">Reference proteome</keyword>
<dbReference type="Pfam" id="PF13672">
    <property type="entry name" value="PP2C_2"/>
    <property type="match status" value="1"/>
</dbReference>
<gene>
    <name evidence="2" type="ORF">L1994_03760</name>
</gene>
<dbReference type="GeneID" id="79949484"/>
<dbReference type="InterPro" id="IPR001932">
    <property type="entry name" value="PPM-type_phosphatase-like_dom"/>
</dbReference>
<reference evidence="2" key="1">
    <citation type="submission" date="2022-01" db="EMBL/GenBank/DDBJ databases">
        <title>Complete genome of Methanomicrobium antiquum DSM 21220.</title>
        <authorList>
            <person name="Chen S.-C."/>
            <person name="You Y.-T."/>
            <person name="Zhou Y.-Z."/>
            <person name="Lai M.-C."/>
        </authorList>
    </citation>
    <scope>NUCLEOTIDE SEQUENCE</scope>
    <source>
        <strain evidence="2">DSM 21220</strain>
    </source>
</reference>